<dbReference type="EC" id="3.5.4.5" evidence="1"/>
<gene>
    <name evidence="1" type="ORF">BKA15_001640</name>
</gene>
<dbReference type="AlphaFoldDB" id="A0A7Y9I5D2"/>
<evidence type="ECO:0000313" key="2">
    <source>
        <dbReference type="Proteomes" id="UP000569914"/>
    </source>
</evidence>
<keyword evidence="2" id="KW-1185">Reference proteome</keyword>
<protein>
    <submittedName>
        <fullName evidence="1">Cytidine deaminase</fullName>
        <ecNumber evidence="1">3.5.4.5</ecNumber>
    </submittedName>
</protein>
<evidence type="ECO:0000313" key="1">
    <source>
        <dbReference type="EMBL" id="NYE70311.1"/>
    </source>
</evidence>
<name>A0A7Y9I5D2_9ACTN</name>
<reference evidence="1 2" key="1">
    <citation type="submission" date="2020-07" db="EMBL/GenBank/DDBJ databases">
        <title>Sequencing the genomes of 1000 actinobacteria strains.</title>
        <authorList>
            <person name="Klenk H.-P."/>
        </authorList>
    </citation>
    <scope>NUCLEOTIDE SEQUENCE [LARGE SCALE GENOMIC DNA]</scope>
    <source>
        <strain evidence="1 2">DSM 22083</strain>
    </source>
</reference>
<accession>A0A7Y9I5D2</accession>
<dbReference type="NCBIfam" id="NF006155">
    <property type="entry name" value="PRK08298.1"/>
    <property type="match status" value="1"/>
</dbReference>
<organism evidence="1 2">
    <name type="scientific">Microlunatus parietis</name>
    <dbReference type="NCBI Taxonomy" id="682979"/>
    <lineage>
        <taxon>Bacteria</taxon>
        <taxon>Bacillati</taxon>
        <taxon>Actinomycetota</taxon>
        <taxon>Actinomycetes</taxon>
        <taxon>Propionibacteriales</taxon>
        <taxon>Propionibacteriaceae</taxon>
        <taxon>Microlunatus</taxon>
    </lineage>
</organism>
<keyword evidence="1" id="KW-0378">Hydrolase</keyword>
<dbReference type="SUPFAM" id="SSF53927">
    <property type="entry name" value="Cytidine deaminase-like"/>
    <property type="match status" value="1"/>
</dbReference>
<proteinExistence type="predicted"/>
<dbReference type="CDD" id="cd01283">
    <property type="entry name" value="cytidine_deaminase"/>
    <property type="match status" value="1"/>
</dbReference>
<sequence>MVDQGPDPAALEATVTACRELIERRFPDGDHQGAAAVLLGDGTILTGTSPDFVNPSTEVCHELEPYCAAYRLDQRIVASVCLHRDPDRGFVVLSPCGICRERLTRHGPDVLAAVAEPADPTVPRWLPLRDLLPHYWLTAFPGATETWRA</sequence>
<comment type="caution">
    <text evidence="1">The sequence shown here is derived from an EMBL/GenBank/DDBJ whole genome shotgun (WGS) entry which is preliminary data.</text>
</comment>
<dbReference type="InterPro" id="IPR016193">
    <property type="entry name" value="Cytidine_deaminase-like"/>
</dbReference>
<dbReference type="GO" id="GO:0004126">
    <property type="term" value="F:cytidine deaminase activity"/>
    <property type="evidence" value="ECO:0007669"/>
    <property type="project" value="UniProtKB-EC"/>
</dbReference>
<dbReference type="Gene3D" id="3.40.140.10">
    <property type="entry name" value="Cytidine Deaminase, domain 2"/>
    <property type="match status" value="1"/>
</dbReference>
<dbReference type="EMBL" id="JACCBU010000001">
    <property type="protein sequence ID" value="NYE70311.1"/>
    <property type="molecule type" value="Genomic_DNA"/>
</dbReference>
<dbReference type="RefSeq" id="WP_179749670.1">
    <property type="nucleotide sequence ID" value="NZ_JACCBU010000001.1"/>
</dbReference>
<dbReference type="Proteomes" id="UP000569914">
    <property type="component" value="Unassembled WGS sequence"/>
</dbReference>